<feature type="transmembrane region" description="Helical" evidence="5">
    <location>
        <begin position="225"/>
        <end position="243"/>
    </location>
</feature>
<feature type="transmembrane region" description="Helical" evidence="5">
    <location>
        <begin position="441"/>
        <end position="460"/>
    </location>
</feature>
<feature type="transmembrane region" description="Helical" evidence="5">
    <location>
        <begin position="289"/>
        <end position="314"/>
    </location>
</feature>
<dbReference type="InterPro" id="IPR011701">
    <property type="entry name" value="MFS"/>
</dbReference>
<dbReference type="Gene3D" id="1.20.1250.20">
    <property type="entry name" value="MFS general substrate transporter like domains"/>
    <property type="match status" value="1"/>
</dbReference>
<dbReference type="GO" id="GO:0005886">
    <property type="term" value="C:plasma membrane"/>
    <property type="evidence" value="ECO:0007669"/>
    <property type="project" value="TreeGrafter"/>
</dbReference>
<dbReference type="InterPro" id="IPR020846">
    <property type="entry name" value="MFS_dom"/>
</dbReference>
<evidence type="ECO:0000256" key="3">
    <source>
        <dbReference type="ARBA" id="ARBA00022989"/>
    </source>
</evidence>
<dbReference type="EMBL" id="JAPDRK010000018">
    <property type="protein sequence ID" value="KAJ9604659.1"/>
    <property type="molecule type" value="Genomic_DNA"/>
</dbReference>
<name>A0AA38X0R3_9EURO</name>
<feature type="transmembrane region" description="Helical" evidence="5">
    <location>
        <begin position="255"/>
        <end position="277"/>
    </location>
</feature>
<keyword evidence="4 5" id="KW-0472">Membrane</keyword>
<dbReference type="InterPro" id="IPR036259">
    <property type="entry name" value="MFS_trans_sf"/>
</dbReference>
<dbReference type="Proteomes" id="UP001172673">
    <property type="component" value="Unassembled WGS sequence"/>
</dbReference>
<evidence type="ECO:0000313" key="7">
    <source>
        <dbReference type="EMBL" id="KAJ9604659.1"/>
    </source>
</evidence>
<dbReference type="PANTHER" id="PTHR23502">
    <property type="entry name" value="MAJOR FACILITATOR SUPERFAMILY"/>
    <property type="match status" value="1"/>
</dbReference>
<protein>
    <recommendedName>
        <fullName evidence="6">Major facilitator superfamily (MFS) profile domain-containing protein</fullName>
    </recommendedName>
</protein>
<evidence type="ECO:0000313" key="8">
    <source>
        <dbReference type="Proteomes" id="UP001172673"/>
    </source>
</evidence>
<dbReference type="SUPFAM" id="SSF103473">
    <property type="entry name" value="MFS general substrate transporter"/>
    <property type="match status" value="1"/>
</dbReference>
<evidence type="ECO:0000256" key="2">
    <source>
        <dbReference type="ARBA" id="ARBA00022692"/>
    </source>
</evidence>
<comment type="subcellular location">
    <subcellularLocation>
        <location evidence="1">Membrane</location>
        <topology evidence="1">Multi-pass membrane protein</topology>
    </subcellularLocation>
</comment>
<dbReference type="PANTHER" id="PTHR23502:SF23">
    <property type="entry name" value="FLUCONAZOLE RESISTANCE PROTEIN 1"/>
    <property type="match status" value="1"/>
</dbReference>
<evidence type="ECO:0000256" key="1">
    <source>
        <dbReference type="ARBA" id="ARBA00004141"/>
    </source>
</evidence>
<dbReference type="Pfam" id="PF07690">
    <property type="entry name" value="MFS_1"/>
    <property type="match status" value="1"/>
</dbReference>
<feature type="domain" description="Major facilitator superfamily (MFS) profile" evidence="6">
    <location>
        <begin position="128"/>
        <end position="561"/>
    </location>
</feature>
<accession>A0AA38X0R3</accession>
<keyword evidence="3 5" id="KW-1133">Transmembrane helix</keyword>
<feature type="transmembrane region" description="Helical" evidence="5">
    <location>
        <begin position="362"/>
        <end position="381"/>
    </location>
</feature>
<evidence type="ECO:0000256" key="5">
    <source>
        <dbReference type="SAM" id="Phobius"/>
    </source>
</evidence>
<keyword evidence="2 5" id="KW-0812">Transmembrane</keyword>
<dbReference type="GO" id="GO:0015244">
    <property type="term" value="F:fluconazole transmembrane transporter activity"/>
    <property type="evidence" value="ECO:0007669"/>
    <property type="project" value="TreeGrafter"/>
</dbReference>
<feature type="transmembrane region" description="Helical" evidence="5">
    <location>
        <begin position="500"/>
        <end position="523"/>
    </location>
</feature>
<sequence length="568" mass="64387">MSELMREAAFGQVVRWLSKNRLFSYPEDRPDFQLPTEYQAFFNPEKVPKNEEDIDMRGASMERVPTREETVPYSYERYNIEQELEVARTKSVSIAPRTTNDGIILVDWYTTDDQDNPLNWSVGKRRFVIFLLCFYTWVVYIGSAIYAASEEGVMRQFGIGHIAASLPLSLYVLAYGVAPLLFAPLTEIPMIGRNSIYIATFILFFIISIPTAATNSFAALLVLRFLQGFFGSPAVANAGASFGDLYSIMYFPYPLGWWVWSAWGGPALGPLISGFAVSAKNWHWSLWEMVWMSSPLVIILILFLPETSAANILLRRAQRLRKVTGDPRFQAQSEIDQKNLTFRNIAVHALIKPVEIMLKDPAVFFVNMYTSLFYATYFTFFEVFPLVFPVMYGFNLGETGLAFLPCQIGATLGLLTYFAYLRWYMIPDNKKNGLREQEHRLVPGIFGSFFFPIGLFIFAWTSRPDIHWTVPILGIVLFVFGTYFILQSIFVYVPLSYPKYAASLFAANDFTRSSFAAGSILYARPLFVNLGVDKGVSVLASISVLGIVGMVLMYYYGAKLRARSSFAQ</sequence>
<dbReference type="CDD" id="cd17323">
    <property type="entry name" value="MFS_Tpo1_MDR_like"/>
    <property type="match status" value="1"/>
</dbReference>
<feature type="transmembrane region" description="Helical" evidence="5">
    <location>
        <begin position="535"/>
        <end position="556"/>
    </location>
</feature>
<organism evidence="7 8">
    <name type="scientific">Cladophialophora chaetospira</name>
    <dbReference type="NCBI Taxonomy" id="386627"/>
    <lineage>
        <taxon>Eukaryota</taxon>
        <taxon>Fungi</taxon>
        <taxon>Dikarya</taxon>
        <taxon>Ascomycota</taxon>
        <taxon>Pezizomycotina</taxon>
        <taxon>Eurotiomycetes</taxon>
        <taxon>Chaetothyriomycetidae</taxon>
        <taxon>Chaetothyriales</taxon>
        <taxon>Herpotrichiellaceae</taxon>
        <taxon>Cladophialophora</taxon>
    </lineage>
</organism>
<dbReference type="AlphaFoldDB" id="A0AA38X0R3"/>
<keyword evidence="8" id="KW-1185">Reference proteome</keyword>
<gene>
    <name evidence="7" type="ORF">H2200_010773</name>
</gene>
<feature type="transmembrane region" description="Helical" evidence="5">
    <location>
        <begin position="127"/>
        <end position="147"/>
    </location>
</feature>
<feature type="transmembrane region" description="Helical" evidence="5">
    <location>
        <begin position="472"/>
        <end position="493"/>
    </location>
</feature>
<evidence type="ECO:0000256" key="4">
    <source>
        <dbReference type="ARBA" id="ARBA00023136"/>
    </source>
</evidence>
<feature type="transmembrane region" description="Helical" evidence="5">
    <location>
        <begin position="401"/>
        <end position="420"/>
    </location>
</feature>
<proteinExistence type="predicted"/>
<feature type="transmembrane region" description="Helical" evidence="5">
    <location>
        <begin position="159"/>
        <end position="183"/>
    </location>
</feature>
<comment type="caution">
    <text evidence="7">The sequence shown here is derived from an EMBL/GenBank/DDBJ whole genome shotgun (WGS) entry which is preliminary data.</text>
</comment>
<feature type="transmembrane region" description="Helical" evidence="5">
    <location>
        <begin position="195"/>
        <end position="213"/>
    </location>
</feature>
<dbReference type="PROSITE" id="PS50850">
    <property type="entry name" value="MFS"/>
    <property type="match status" value="1"/>
</dbReference>
<reference evidence="7" key="1">
    <citation type="submission" date="2022-10" db="EMBL/GenBank/DDBJ databases">
        <title>Culturing micro-colonial fungi from biological soil crusts in the Mojave desert and describing Neophaeococcomyces mojavensis, and introducing the new genera and species Taxawa tesnikishii.</title>
        <authorList>
            <person name="Kurbessoian T."/>
            <person name="Stajich J.E."/>
        </authorList>
    </citation>
    <scope>NUCLEOTIDE SEQUENCE</scope>
    <source>
        <strain evidence="7">TK_41</strain>
    </source>
</reference>
<dbReference type="GO" id="GO:1990961">
    <property type="term" value="P:xenobiotic detoxification by transmembrane export across the plasma membrane"/>
    <property type="evidence" value="ECO:0007669"/>
    <property type="project" value="TreeGrafter"/>
</dbReference>
<evidence type="ECO:0000259" key="6">
    <source>
        <dbReference type="PROSITE" id="PS50850"/>
    </source>
</evidence>